<dbReference type="InterPro" id="IPR006311">
    <property type="entry name" value="TAT_signal"/>
</dbReference>
<dbReference type="PROSITE" id="PS51318">
    <property type="entry name" value="TAT"/>
    <property type="match status" value="1"/>
</dbReference>
<dbReference type="AlphaFoldDB" id="A0A2A2AA18"/>
<evidence type="ECO:0008006" key="4">
    <source>
        <dbReference type="Google" id="ProtNLM"/>
    </source>
</evidence>
<protein>
    <recommendedName>
        <fullName evidence="4">DUF4019 domain-containing protein</fullName>
    </recommendedName>
</protein>
<accession>A0A2A2AA18</accession>
<organism evidence="2 3">
    <name type="scientific">Vandammella animalimorsus</name>
    <dbReference type="NCBI Taxonomy" id="2029117"/>
    <lineage>
        <taxon>Bacteria</taxon>
        <taxon>Pseudomonadati</taxon>
        <taxon>Pseudomonadota</taxon>
        <taxon>Betaproteobacteria</taxon>
        <taxon>Burkholderiales</taxon>
        <taxon>Comamonadaceae</taxon>
        <taxon>Vandammella</taxon>
    </lineage>
</organism>
<dbReference type="Proteomes" id="UP000217999">
    <property type="component" value="Unassembled WGS sequence"/>
</dbReference>
<feature type="signal peptide" evidence="1">
    <location>
        <begin position="1"/>
        <end position="27"/>
    </location>
</feature>
<gene>
    <name evidence="2" type="ORF">CK620_06890</name>
</gene>
<evidence type="ECO:0000256" key="1">
    <source>
        <dbReference type="SAM" id="SignalP"/>
    </source>
</evidence>
<dbReference type="EMBL" id="NSJF01000003">
    <property type="protein sequence ID" value="PAT34617.1"/>
    <property type="molecule type" value="Genomic_DNA"/>
</dbReference>
<name>A0A2A2AA18_9BURK</name>
<feature type="chain" id="PRO_5013013854" description="DUF4019 domain-containing protein" evidence="1">
    <location>
        <begin position="28"/>
        <end position="205"/>
    </location>
</feature>
<evidence type="ECO:0000313" key="3">
    <source>
        <dbReference type="Proteomes" id="UP000217999"/>
    </source>
</evidence>
<sequence>MARPARRSRLWALLFVAGAAAGALAWAQPQGAAASNEAPLLPGDSVVPLMEVPLSPQQPAQNVAATARTDKSQAASVAAAPPQRLDKLQHTRVLCDAALQRMAQMQIAAAFELLAPHWPLPERELAQLAAETEGQFRQLLAGGGKILGHEWVRSRQGGKSVVQHLYLLKLQHHGLRVACTFYKPQAQWQVHTVFWDEQLESLLEP</sequence>
<reference evidence="2 3" key="1">
    <citation type="submission" date="2017-08" db="EMBL/GenBank/DDBJ databases">
        <title>WGS of Clinical strains of the CDC Group NO-1 linked to zoonotic infections in humans.</title>
        <authorList>
            <person name="Bernier A.-M."/>
            <person name="Bernard K."/>
        </authorList>
    </citation>
    <scope>NUCLEOTIDE SEQUENCE [LARGE SCALE GENOMIC DNA]</scope>
    <source>
        <strain evidence="2 3">NML03-0146</strain>
    </source>
</reference>
<comment type="caution">
    <text evidence="2">The sequence shown here is derived from an EMBL/GenBank/DDBJ whole genome shotgun (WGS) entry which is preliminary data.</text>
</comment>
<proteinExistence type="predicted"/>
<evidence type="ECO:0000313" key="2">
    <source>
        <dbReference type="EMBL" id="PAT34617.1"/>
    </source>
</evidence>
<keyword evidence="1" id="KW-0732">Signal</keyword>